<reference evidence="3" key="1">
    <citation type="submission" date="2024-06" db="EMBL/GenBank/DDBJ databases">
        <title>Mesorhizobium karijinii sp. nov., a symbiont of the iconic Swainsona formosa from arid Australia.</title>
        <authorList>
            <person name="Hill Y.J."/>
            <person name="Watkin E.L.J."/>
            <person name="O'Hara G.W."/>
            <person name="Terpolilli J."/>
            <person name="Tye M.L."/>
            <person name="Kohlmeier M.G."/>
        </authorList>
    </citation>
    <scope>NUCLEOTIDE SEQUENCE</scope>
    <source>
        <strain evidence="3">WSM2240</strain>
    </source>
</reference>
<organism evidence="3">
    <name type="scientific">Mesorhizobium sp. WSM2240</name>
    <dbReference type="NCBI Taxonomy" id="3228851"/>
    <lineage>
        <taxon>Bacteria</taxon>
        <taxon>Pseudomonadati</taxon>
        <taxon>Pseudomonadota</taxon>
        <taxon>Alphaproteobacteria</taxon>
        <taxon>Hyphomicrobiales</taxon>
        <taxon>Phyllobacteriaceae</taxon>
        <taxon>Mesorhizobium</taxon>
    </lineage>
</organism>
<sequence>MMMVVTLPATLGAAGLAIDVTNLLTARTNLQNALDSAVLAASRLMDGSKSRQEAFDGFFAANIYGRNGLENAEADLSVEEGVNYIKTSATAHADVNLHFAFLFGKSARVTAEASAYESTANLEVALVLDNTGSMGATNMKALREAATDLIETLQAEQKAKPDREIRAALVPFVTAVNIKTPGENYMSWIDTRTNLPENDPGLNGKNFEPNEQGKRVGHWLLFNKLHAIIPEVEWKGCVEARLARFNADGTPKLGDSPNLDDTPPDPSKPETLFVPYFAPDEPGKARAAINSSNELNNTYLDDTDVPNNADARTIQKSLAKYSVKGIANVISEKAPTTSGPNYACATPIAPLTKDLTALKTEIGKMVYWYGSGTNVSEGLAWGLRVLSPGKPYTQGNPFDAKETTKVVVVFTDGENNVFGAANASINKSDYGSYNFLDTGRMGTTDRSKALDNVNKMTLGACNLLKDKDVRIFTVVLGADSKKNRDLYSTCATSPADYYPTKNPAELKAAFQQISYSISQLSVTN</sequence>
<evidence type="ECO:0000313" key="3">
    <source>
        <dbReference type="EMBL" id="XCG50451.1"/>
    </source>
</evidence>
<gene>
    <name evidence="3" type="ORF">ABVK50_08215</name>
</gene>
<feature type="domain" description="VWFA" evidence="2">
    <location>
        <begin position="123"/>
        <end position="172"/>
    </location>
</feature>
<dbReference type="EMBL" id="CP159253">
    <property type="protein sequence ID" value="XCG50451.1"/>
    <property type="molecule type" value="Genomic_DNA"/>
</dbReference>
<proteinExistence type="predicted"/>
<dbReference type="InterPro" id="IPR028087">
    <property type="entry name" value="Tad_N"/>
</dbReference>
<accession>A0AAU8CUE0</accession>
<dbReference type="SMART" id="SM00327">
    <property type="entry name" value="VWA"/>
    <property type="match status" value="1"/>
</dbReference>
<name>A0AAU8CUE0_9HYPH</name>
<dbReference type="SUPFAM" id="SSF53300">
    <property type="entry name" value="vWA-like"/>
    <property type="match status" value="1"/>
</dbReference>
<evidence type="ECO:0000256" key="1">
    <source>
        <dbReference type="SAM" id="MobiDB-lite"/>
    </source>
</evidence>
<dbReference type="Gene3D" id="3.40.50.410">
    <property type="entry name" value="von Willebrand factor, type A domain"/>
    <property type="match status" value="2"/>
</dbReference>
<dbReference type="InterPro" id="IPR036465">
    <property type="entry name" value="vWFA_dom_sf"/>
</dbReference>
<protein>
    <submittedName>
        <fullName evidence="3">Pilus assembly protein TadG-related protein</fullName>
    </submittedName>
</protein>
<dbReference type="AlphaFoldDB" id="A0AAU8CUE0"/>
<evidence type="ECO:0000259" key="2">
    <source>
        <dbReference type="PROSITE" id="PS50234"/>
    </source>
</evidence>
<dbReference type="Pfam" id="PF13400">
    <property type="entry name" value="Tad"/>
    <property type="match status" value="1"/>
</dbReference>
<feature type="domain" description="VWFA" evidence="2">
    <location>
        <begin position="270"/>
        <end position="513"/>
    </location>
</feature>
<dbReference type="PROSITE" id="PS50234">
    <property type="entry name" value="VWFA"/>
    <property type="match status" value="2"/>
</dbReference>
<dbReference type="InterPro" id="IPR002035">
    <property type="entry name" value="VWF_A"/>
</dbReference>
<feature type="region of interest" description="Disordered" evidence="1">
    <location>
        <begin position="248"/>
        <end position="269"/>
    </location>
</feature>
<dbReference type="RefSeq" id="WP_353642023.1">
    <property type="nucleotide sequence ID" value="NZ_CP159253.1"/>
</dbReference>